<organism evidence="2 3">
    <name type="scientific">Marinicauda algicola</name>
    <dbReference type="NCBI Taxonomy" id="2029849"/>
    <lineage>
        <taxon>Bacteria</taxon>
        <taxon>Pseudomonadati</taxon>
        <taxon>Pseudomonadota</taxon>
        <taxon>Alphaproteobacteria</taxon>
        <taxon>Maricaulales</taxon>
        <taxon>Maricaulaceae</taxon>
        <taxon>Marinicauda</taxon>
    </lineage>
</organism>
<reference evidence="2 3" key="1">
    <citation type="journal article" date="2017" name="Int. J. Syst. Evol. Microbiol.">
        <title>Marinicauda algicola sp. nov., isolated from a marine red alga Rhodosorus marinus.</title>
        <authorList>
            <person name="Jeong S.E."/>
            <person name="Jeon S.H."/>
            <person name="Chun B.H."/>
            <person name="Kim D.W."/>
            <person name="Jeon C.O."/>
        </authorList>
    </citation>
    <scope>NUCLEOTIDE SEQUENCE [LARGE SCALE GENOMIC DNA]</scope>
    <source>
        <strain evidence="2 3">JCM 31718</strain>
    </source>
</reference>
<dbReference type="Pfam" id="PF14238">
    <property type="entry name" value="DUF4340"/>
    <property type="match status" value="1"/>
</dbReference>
<dbReference type="OrthoDB" id="7359157at2"/>
<dbReference type="AlphaFoldDB" id="A0A4S2H2B6"/>
<keyword evidence="3" id="KW-1185">Reference proteome</keyword>
<evidence type="ECO:0000259" key="1">
    <source>
        <dbReference type="Pfam" id="PF14238"/>
    </source>
</evidence>
<dbReference type="Proteomes" id="UP000308054">
    <property type="component" value="Unassembled WGS sequence"/>
</dbReference>
<sequence>MSITPARKRLRIALALAAAGVAALLLGIGAVWRDASLTERPGVSGPVLPDWREQAALASRIEIVARDVQFSLLRTDQGWVMPSRGGYPVRPDRIAELDAALSGLRFSAAMTRDPDKFARLGLVAPGEGGEAVRLTIADAEGRVLADLLIGDERGEDGLYLRPAFSERAFAAAGSLPDLDAVDRWLGLDFFDLDPAGVARARVQPETGPAYALAKPGLSARNFELREPRGWRLVTSGAGNGVAVAGARVRFRDVRPADTLEGAPVAAHAAVTFGGLAYAYTFHADADARWARLEVSAAADDAAERAAHFDARAEGWAFEVSADAYERMTRPLTGLAEPNPPLPQE</sequence>
<dbReference type="EMBL" id="SRXW01000002">
    <property type="protein sequence ID" value="TGY89312.1"/>
    <property type="molecule type" value="Genomic_DNA"/>
</dbReference>
<gene>
    <name evidence="2" type="ORF">E5163_09355</name>
</gene>
<evidence type="ECO:0000313" key="3">
    <source>
        <dbReference type="Proteomes" id="UP000308054"/>
    </source>
</evidence>
<name>A0A4S2H2B6_9PROT</name>
<evidence type="ECO:0000313" key="2">
    <source>
        <dbReference type="EMBL" id="TGY89312.1"/>
    </source>
</evidence>
<dbReference type="InterPro" id="IPR025641">
    <property type="entry name" value="DUF4340"/>
</dbReference>
<protein>
    <submittedName>
        <fullName evidence="2">DUF4340 domain-containing protein</fullName>
    </submittedName>
</protein>
<feature type="domain" description="DUF4340" evidence="1">
    <location>
        <begin position="79"/>
        <end position="214"/>
    </location>
</feature>
<accession>A0A4S2H2B6</accession>
<comment type="caution">
    <text evidence="2">The sequence shown here is derived from an EMBL/GenBank/DDBJ whole genome shotgun (WGS) entry which is preliminary data.</text>
</comment>
<proteinExistence type="predicted"/>
<dbReference type="RefSeq" id="WP_135995852.1">
    <property type="nucleotide sequence ID" value="NZ_CP071057.1"/>
</dbReference>